<comment type="caution">
    <text evidence="2">The sequence shown here is derived from an EMBL/GenBank/DDBJ whole genome shotgun (WGS) entry which is preliminary data.</text>
</comment>
<accession>A0A2K3MES3</accession>
<protein>
    <submittedName>
        <fullName evidence="2">Uncharacterized protein</fullName>
    </submittedName>
</protein>
<dbReference type="EMBL" id="ASHM01059342">
    <property type="protein sequence ID" value="PNX89295.1"/>
    <property type="molecule type" value="Genomic_DNA"/>
</dbReference>
<feature type="signal peptide" evidence="1">
    <location>
        <begin position="1"/>
        <end position="20"/>
    </location>
</feature>
<organism evidence="2 3">
    <name type="scientific">Trifolium pratense</name>
    <name type="common">Red clover</name>
    <dbReference type="NCBI Taxonomy" id="57577"/>
    <lineage>
        <taxon>Eukaryota</taxon>
        <taxon>Viridiplantae</taxon>
        <taxon>Streptophyta</taxon>
        <taxon>Embryophyta</taxon>
        <taxon>Tracheophyta</taxon>
        <taxon>Spermatophyta</taxon>
        <taxon>Magnoliopsida</taxon>
        <taxon>eudicotyledons</taxon>
        <taxon>Gunneridae</taxon>
        <taxon>Pentapetalae</taxon>
        <taxon>rosids</taxon>
        <taxon>fabids</taxon>
        <taxon>Fabales</taxon>
        <taxon>Fabaceae</taxon>
        <taxon>Papilionoideae</taxon>
        <taxon>50 kb inversion clade</taxon>
        <taxon>NPAAA clade</taxon>
        <taxon>Hologalegina</taxon>
        <taxon>IRL clade</taxon>
        <taxon>Trifolieae</taxon>
        <taxon>Trifolium</taxon>
    </lineage>
</organism>
<evidence type="ECO:0000256" key="1">
    <source>
        <dbReference type="SAM" id="SignalP"/>
    </source>
</evidence>
<evidence type="ECO:0000313" key="2">
    <source>
        <dbReference type="EMBL" id="PNX89295.1"/>
    </source>
</evidence>
<dbReference type="Proteomes" id="UP000236291">
    <property type="component" value="Unassembled WGS sequence"/>
</dbReference>
<sequence length="133" mass="14593">MHMNLLVWLLLCGVYGSIETSVSDFMRSLWQNVTETCAQIVDRALQLIEGSIPRQQNSASMTAGRGDNACLSSSVSAPSALACVFAMMKDGLCACKDWITPMCNMDLGEALGLFQAINWVHERQLRSVDFALD</sequence>
<dbReference type="AlphaFoldDB" id="A0A2K3MES3"/>
<reference evidence="2 3" key="1">
    <citation type="journal article" date="2014" name="Am. J. Bot.">
        <title>Genome assembly and annotation for red clover (Trifolium pratense; Fabaceae).</title>
        <authorList>
            <person name="Istvanek J."/>
            <person name="Jaros M."/>
            <person name="Krenek A."/>
            <person name="Repkova J."/>
        </authorList>
    </citation>
    <scope>NUCLEOTIDE SEQUENCE [LARGE SCALE GENOMIC DNA]</scope>
    <source>
        <strain evidence="3">cv. Tatra</strain>
        <tissue evidence="2">Young leaves</tissue>
    </source>
</reference>
<evidence type="ECO:0000313" key="3">
    <source>
        <dbReference type="Proteomes" id="UP000236291"/>
    </source>
</evidence>
<keyword evidence="1" id="KW-0732">Signal</keyword>
<proteinExistence type="predicted"/>
<name>A0A2K3MES3_TRIPR</name>
<feature type="chain" id="PRO_5014320388" evidence="1">
    <location>
        <begin position="21"/>
        <end position="133"/>
    </location>
</feature>
<gene>
    <name evidence="2" type="ORF">L195_g045414</name>
</gene>
<reference evidence="2 3" key="2">
    <citation type="journal article" date="2017" name="Front. Plant Sci.">
        <title>Gene Classification and Mining of Molecular Markers Useful in Red Clover (Trifolium pratense) Breeding.</title>
        <authorList>
            <person name="Istvanek J."/>
            <person name="Dluhosova J."/>
            <person name="Dluhos P."/>
            <person name="Patkova L."/>
            <person name="Nedelnik J."/>
            <person name="Repkova J."/>
        </authorList>
    </citation>
    <scope>NUCLEOTIDE SEQUENCE [LARGE SCALE GENOMIC DNA]</scope>
    <source>
        <strain evidence="3">cv. Tatra</strain>
        <tissue evidence="2">Young leaves</tissue>
    </source>
</reference>